<feature type="domain" description="D-glutamate N-acetyltransferase-like C-terminal" evidence="1">
    <location>
        <begin position="200"/>
        <end position="356"/>
    </location>
</feature>
<dbReference type="Gene3D" id="3.40.50.300">
    <property type="entry name" value="P-loop containing nucleotide triphosphate hydrolases"/>
    <property type="match status" value="1"/>
</dbReference>
<sequence length="370" mass="39266">MPRRLAVLTEGQTNPLSAKTAVSLLRYRGDEVVALIDSEQAGSTAQALLGCGGDTPIVAGLEQLEQSGGWPEELIVGVAPPGGRLPGAMRSVILHAAARGIDVTAGLHQFLADDPGIVAAAERGGATLWDVRKNDERVVADRKDLRAECLKIHTVGQDCSCGKMVASVEVALGLQRAGQDAKFVATGQTGILVAPGINEAIEMTDEERNDPTAGGSPIDCVVADFINGASERLIKRNQHHDILVIEGQATLVHPSYSSVTYGLLHGTLPDGLILCYEADRPHMHGRPHLPLTPLATIKPLYEHVANLEKPCKFIGVALNSRRLPDDAAVEAERQRVEDELGLPVCDVYREGPGRLVDAVLALKAELGKGS</sequence>
<dbReference type="Proteomes" id="UP000541810">
    <property type="component" value="Unassembled WGS sequence"/>
</dbReference>
<dbReference type="Pfam" id="PF17396">
    <property type="entry name" value="DUF1611_N"/>
    <property type="match status" value="1"/>
</dbReference>
<dbReference type="SUPFAM" id="SSF52540">
    <property type="entry name" value="P-loop containing nucleoside triphosphate hydrolases"/>
    <property type="match status" value="1"/>
</dbReference>
<accession>A0A7X0H5N2</accession>
<dbReference type="PANTHER" id="PTHR40690:SF1">
    <property type="entry name" value="DUF1611 DOMAIN-CONTAINING PROTEIN"/>
    <property type="match status" value="1"/>
</dbReference>
<keyword evidence="4" id="KW-1185">Reference proteome</keyword>
<dbReference type="PIRSF" id="PIRSF026760">
    <property type="entry name" value="UCP026760"/>
    <property type="match status" value="1"/>
</dbReference>
<protein>
    <submittedName>
        <fullName evidence="3">Putative NAD-dependent epimerase/dehydratase family protein</fullName>
    </submittedName>
</protein>
<comment type="caution">
    <text evidence="3">The sequence shown here is derived from an EMBL/GenBank/DDBJ whole genome shotgun (WGS) entry which is preliminary data.</text>
</comment>
<dbReference type="InterPro" id="IPR035086">
    <property type="entry name" value="DgcN-like_C"/>
</dbReference>
<evidence type="ECO:0000313" key="4">
    <source>
        <dbReference type="Proteomes" id="UP000541810"/>
    </source>
</evidence>
<dbReference type="RefSeq" id="WP_184675267.1">
    <property type="nucleotide sequence ID" value="NZ_JACHGY010000001.1"/>
</dbReference>
<dbReference type="InterPro" id="IPR027417">
    <property type="entry name" value="P-loop_NTPase"/>
</dbReference>
<dbReference type="PANTHER" id="PTHR40690">
    <property type="entry name" value="GLL3100 PROTEIN"/>
    <property type="match status" value="1"/>
</dbReference>
<gene>
    <name evidence="3" type="ORF">HNQ40_000081</name>
</gene>
<feature type="domain" description="D-glutamate N-acetyltransferase-like C-terminal" evidence="1">
    <location>
        <begin position="141"/>
        <end position="194"/>
    </location>
</feature>
<dbReference type="Pfam" id="PF07755">
    <property type="entry name" value="DUF1611"/>
    <property type="match status" value="2"/>
</dbReference>
<dbReference type="InterPro" id="IPR035402">
    <property type="entry name" value="DgcN-like_N"/>
</dbReference>
<feature type="domain" description="D-glutamate N-acetyltransferase-like N-terminal" evidence="2">
    <location>
        <begin position="39"/>
        <end position="133"/>
    </location>
</feature>
<name>A0A7X0H5N2_9BACT</name>
<evidence type="ECO:0000313" key="3">
    <source>
        <dbReference type="EMBL" id="MBB6428275.1"/>
    </source>
</evidence>
<evidence type="ECO:0000259" key="2">
    <source>
        <dbReference type="Pfam" id="PF17396"/>
    </source>
</evidence>
<reference evidence="3 4" key="1">
    <citation type="submission" date="2020-08" db="EMBL/GenBank/DDBJ databases">
        <title>Genomic Encyclopedia of Type Strains, Phase IV (KMG-IV): sequencing the most valuable type-strain genomes for metagenomic binning, comparative biology and taxonomic classification.</title>
        <authorList>
            <person name="Goeker M."/>
        </authorList>
    </citation>
    <scope>NUCLEOTIDE SEQUENCE [LARGE SCALE GENOMIC DNA]</scope>
    <source>
        <strain evidence="3 4">DSM 103725</strain>
    </source>
</reference>
<evidence type="ECO:0000259" key="1">
    <source>
        <dbReference type="Pfam" id="PF07755"/>
    </source>
</evidence>
<dbReference type="AlphaFoldDB" id="A0A7X0H5N2"/>
<dbReference type="EMBL" id="JACHGY010000001">
    <property type="protein sequence ID" value="MBB6428275.1"/>
    <property type="molecule type" value="Genomic_DNA"/>
</dbReference>
<dbReference type="InterPro" id="IPR011669">
    <property type="entry name" value="DgcN-like"/>
</dbReference>
<organism evidence="3 4">
    <name type="scientific">Algisphaera agarilytica</name>
    <dbReference type="NCBI Taxonomy" id="1385975"/>
    <lineage>
        <taxon>Bacteria</taxon>
        <taxon>Pseudomonadati</taxon>
        <taxon>Planctomycetota</taxon>
        <taxon>Phycisphaerae</taxon>
        <taxon>Phycisphaerales</taxon>
        <taxon>Phycisphaeraceae</taxon>
        <taxon>Algisphaera</taxon>
    </lineage>
</organism>
<dbReference type="Gene3D" id="3.40.50.720">
    <property type="entry name" value="NAD(P)-binding Rossmann-like Domain"/>
    <property type="match status" value="1"/>
</dbReference>
<proteinExistence type="predicted"/>